<reference evidence="1 2" key="1">
    <citation type="journal article" date="2019" name="Nat. Ecol. Evol.">
        <title>Megaphylogeny resolves global patterns of mushroom evolution.</title>
        <authorList>
            <person name="Varga T."/>
            <person name="Krizsan K."/>
            <person name="Foldi C."/>
            <person name="Dima B."/>
            <person name="Sanchez-Garcia M."/>
            <person name="Sanchez-Ramirez S."/>
            <person name="Szollosi G.J."/>
            <person name="Szarkandi J.G."/>
            <person name="Papp V."/>
            <person name="Albert L."/>
            <person name="Andreopoulos W."/>
            <person name="Angelini C."/>
            <person name="Antonin V."/>
            <person name="Barry K.W."/>
            <person name="Bougher N.L."/>
            <person name="Buchanan P."/>
            <person name="Buyck B."/>
            <person name="Bense V."/>
            <person name="Catcheside P."/>
            <person name="Chovatia M."/>
            <person name="Cooper J."/>
            <person name="Damon W."/>
            <person name="Desjardin D."/>
            <person name="Finy P."/>
            <person name="Geml J."/>
            <person name="Haridas S."/>
            <person name="Hughes K."/>
            <person name="Justo A."/>
            <person name="Karasinski D."/>
            <person name="Kautmanova I."/>
            <person name="Kiss B."/>
            <person name="Kocsube S."/>
            <person name="Kotiranta H."/>
            <person name="LaButti K.M."/>
            <person name="Lechner B.E."/>
            <person name="Liimatainen K."/>
            <person name="Lipzen A."/>
            <person name="Lukacs Z."/>
            <person name="Mihaltcheva S."/>
            <person name="Morgado L.N."/>
            <person name="Niskanen T."/>
            <person name="Noordeloos M.E."/>
            <person name="Ohm R.A."/>
            <person name="Ortiz-Santana B."/>
            <person name="Ovrebo C."/>
            <person name="Racz N."/>
            <person name="Riley R."/>
            <person name="Savchenko A."/>
            <person name="Shiryaev A."/>
            <person name="Soop K."/>
            <person name="Spirin V."/>
            <person name="Szebenyi C."/>
            <person name="Tomsovsky M."/>
            <person name="Tulloss R.E."/>
            <person name="Uehling J."/>
            <person name="Grigoriev I.V."/>
            <person name="Vagvolgyi C."/>
            <person name="Papp T."/>
            <person name="Martin F.M."/>
            <person name="Miettinen O."/>
            <person name="Hibbett D.S."/>
            <person name="Nagy L.G."/>
        </authorList>
    </citation>
    <scope>NUCLEOTIDE SEQUENCE [LARGE SCALE GENOMIC DNA]</scope>
    <source>
        <strain evidence="1 2">HHB13444</strain>
    </source>
</reference>
<dbReference type="Proteomes" id="UP000308197">
    <property type="component" value="Unassembled WGS sequence"/>
</dbReference>
<feature type="non-terminal residue" evidence="1">
    <location>
        <position position="1"/>
    </location>
</feature>
<dbReference type="AlphaFoldDB" id="A0A5C3NRH4"/>
<feature type="non-terminal residue" evidence="1">
    <location>
        <position position="254"/>
    </location>
</feature>
<dbReference type="EMBL" id="ML211921">
    <property type="protein sequence ID" value="TFK79831.1"/>
    <property type="molecule type" value="Genomic_DNA"/>
</dbReference>
<evidence type="ECO:0000313" key="1">
    <source>
        <dbReference type="EMBL" id="TFK79831.1"/>
    </source>
</evidence>
<name>A0A5C3NRH4_9APHY</name>
<dbReference type="InParanoid" id="A0A5C3NRH4"/>
<accession>A0A5C3NRH4</accession>
<keyword evidence="2" id="KW-1185">Reference proteome</keyword>
<gene>
    <name evidence="1" type="ORF">K466DRAFT_471822</name>
</gene>
<evidence type="ECO:0000313" key="2">
    <source>
        <dbReference type="Proteomes" id="UP000308197"/>
    </source>
</evidence>
<sequence length="254" mass="28416">SRWLDGLRIRKSLALVCKGWAWPATELLYADIVLRRMGQITALAHTLRTNDHHSPLSVLVRALRMDYCVVFESCADVVRSDLEFLLSECTNLLSFSFHSHPLFPFSPDQVKGTLFQDNDAQHFDGFNPSWILEPKYEAGEALAERLASRLSTLDIAVTLAERHIFQIALMLVHATSLTSLSLGRVTSLLPGASLPAIHLPALTTLQVHLDHEPFAEYITTQWRMPRLTALTCLWSGAVPVPLLATHASKLTYLH</sequence>
<evidence type="ECO:0008006" key="3">
    <source>
        <dbReference type="Google" id="ProtNLM"/>
    </source>
</evidence>
<organism evidence="1 2">
    <name type="scientific">Polyporus arcularius HHB13444</name>
    <dbReference type="NCBI Taxonomy" id="1314778"/>
    <lineage>
        <taxon>Eukaryota</taxon>
        <taxon>Fungi</taxon>
        <taxon>Dikarya</taxon>
        <taxon>Basidiomycota</taxon>
        <taxon>Agaricomycotina</taxon>
        <taxon>Agaricomycetes</taxon>
        <taxon>Polyporales</taxon>
        <taxon>Polyporaceae</taxon>
        <taxon>Polyporus</taxon>
    </lineage>
</organism>
<protein>
    <recommendedName>
        <fullName evidence="3">F-box domain-containing protein</fullName>
    </recommendedName>
</protein>
<proteinExistence type="predicted"/>